<dbReference type="Pfam" id="PF17837">
    <property type="entry name" value="4PPT_N"/>
    <property type="match status" value="1"/>
</dbReference>
<dbReference type="InterPro" id="IPR003542">
    <property type="entry name" value="Enbac_synth_compD-like"/>
</dbReference>
<dbReference type="Proteomes" id="UP000254633">
    <property type="component" value="Unassembled WGS sequence"/>
</dbReference>
<dbReference type="GO" id="GO:0009239">
    <property type="term" value="P:enterobactin biosynthetic process"/>
    <property type="evidence" value="ECO:0007669"/>
    <property type="project" value="UniProtKB-UniPathway"/>
</dbReference>
<feature type="binding site" evidence="18">
    <location>
        <position position="124"/>
    </location>
    <ligand>
        <name>Mg(2+)</name>
        <dbReference type="ChEBI" id="CHEBI:18420"/>
    </ligand>
</feature>
<dbReference type="GO" id="GO:0008897">
    <property type="term" value="F:holo-[acyl-carrier-protein] synthase activity"/>
    <property type="evidence" value="ECO:0007669"/>
    <property type="project" value="InterPro"/>
</dbReference>
<evidence type="ECO:0000256" key="18">
    <source>
        <dbReference type="PIRSR" id="PIRSR603542-2"/>
    </source>
</evidence>
<evidence type="ECO:0000313" key="21">
    <source>
        <dbReference type="EMBL" id="SUG56905.1"/>
    </source>
</evidence>
<dbReference type="InterPro" id="IPR037143">
    <property type="entry name" value="4-PPantetheinyl_Trfase_dom_sf"/>
</dbReference>
<name>A0A379U4I4_SALDZ</name>
<gene>
    <name evidence="21" type="ORF">NCTC10060_04104</name>
</gene>
<dbReference type="FunFam" id="3.90.470.20:FF:000012">
    <property type="entry name" value="Enterobactin synthase component D"/>
    <property type="match status" value="1"/>
</dbReference>
<evidence type="ECO:0000256" key="16">
    <source>
        <dbReference type="ARBA" id="ARBA00049191"/>
    </source>
</evidence>
<dbReference type="EMBL" id="UGXH01000003">
    <property type="protein sequence ID" value="SUG56905.1"/>
    <property type="molecule type" value="Genomic_DNA"/>
</dbReference>
<evidence type="ECO:0000256" key="3">
    <source>
        <dbReference type="ARBA" id="ARBA00004370"/>
    </source>
</evidence>
<evidence type="ECO:0000256" key="4">
    <source>
        <dbReference type="ARBA" id="ARBA00004993"/>
    </source>
</evidence>
<evidence type="ECO:0000313" key="22">
    <source>
        <dbReference type="Proteomes" id="UP000254633"/>
    </source>
</evidence>
<evidence type="ECO:0000256" key="5">
    <source>
        <dbReference type="ARBA" id="ARBA00008342"/>
    </source>
</evidence>
<evidence type="ECO:0000256" key="6">
    <source>
        <dbReference type="ARBA" id="ARBA00011503"/>
    </source>
</evidence>
<dbReference type="PANTHER" id="PTHR38096">
    <property type="entry name" value="ENTEROBACTIN SYNTHASE COMPONENT D"/>
    <property type="match status" value="1"/>
</dbReference>
<keyword evidence="11" id="KW-0472">Membrane</keyword>
<reference evidence="21 22" key="1">
    <citation type="submission" date="2018-06" db="EMBL/GenBank/DDBJ databases">
        <authorList>
            <consortium name="Pathogen Informatics"/>
            <person name="Doyle S."/>
        </authorList>
    </citation>
    <scope>NUCLEOTIDE SEQUENCE [LARGE SCALE GENOMIC DNA]</scope>
    <source>
        <strain evidence="21 22">NCTC10060</strain>
    </source>
</reference>
<evidence type="ECO:0000259" key="19">
    <source>
        <dbReference type="Pfam" id="PF01648"/>
    </source>
</evidence>
<feature type="binding site" evidence="17">
    <location>
        <begin position="105"/>
        <end position="106"/>
    </location>
    <ligand>
        <name>CoA</name>
        <dbReference type="ChEBI" id="CHEBI:57287"/>
    </ligand>
</feature>
<feature type="domain" description="4'-phosphopantetheinyl transferase" evidence="19">
    <location>
        <begin position="119"/>
        <end position="225"/>
    </location>
</feature>
<feature type="binding site" evidence="18">
    <location>
        <position position="123"/>
    </location>
    <ligand>
        <name>Mg(2+)</name>
        <dbReference type="ChEBI" id="CHEBI:18420"/>
    </ligand>
</feature>
<dbReference type="Pfam" id="PF01648">
    <property type="entry name" value="ACPS"/>
    <property type="match status" value="1"/>
</dbReference>
<evidence type="ECO:0000256" key="12">
    <source>
        <dbReference type="ARBA" id="ARBA00023191"/>
    </source>
</evidence>
<keyword evidence="12" id="KW-0259">Enterobactin biosynthesis</keyword>
<comment type="cofactor">
    <cofactor evidence="1 18">
        <name>Mg(2+)</name>
        <dbReference type="ChEBI" id="CHEBI:18420"/>
    </cofactor>
</comment>
<evidence type="ECO:0000256" key="14">
    <source>
        <dbReference type="ARBA" id="ARBA00031996"/>
    </source>
</evidence>
<comment type="similarity">
    <text evidence="5">Belongs to the P-Pant transferase superfamily. EntD family.</text>
</comment>
<evidence type="ECO:0000256" key="2">
    <source>
        <dbReference type="ARBA" id="ARBA00003937"/>
    </source>
</evidence>
<dbReference type="InterPro" id="IPR008278">
    <property type="entry name" value="4-PPantetheinyl_Trfase_dom"/>
</dbReference>
<accession>A0A379U4I4</accession>
<dbReference type="SUPFAM" id="SSF56214">
    <property type="entry name" value="4'-phosphopantetheinyl transferase"/>
    <property type="match status" value="1"/>
</dbReference>
<evidence type="ECO:0000256" key="15">
    <source>
        <dbReference type="ARBA" id="ARBA00049176"/>
    </source>
</evidence>
<organism evidence="21 22">
    <name type="scientific">Salmonella diarizonae</name>
    <dbReference type="NCBI Taxonomy" id="59204"/>
    <lineage>
        <taxon>Bacteria</taxon>
        <taxon>Pseudomonadati</taxon>
        <taxon>Pseudomonadota</taxon>
        <taxon>Gammaproteobacteria</taxon>
        <taxon>Enterobacterales</taxon>
        <taxon>Enterobacteriaceae</taxon>
        <taxon>Salmonella</taxon>
    </lineage>
</organism>
<feature type="binding site" evidence="17">
    <location>
        <position position="168"/>
    </location>
    <ligand>
        <name>CoA</name>
        <dbReference type="ChEBI" id="CHEBI:57287"/>
    </ligand>
</feature>
<feature type="binding site" evidence="18">
    <location>
        <position position="125"/>
    </location>
    <ligand>
        <name>Mg(2+)</name>
        <dbReference type="ChEBI" id="CHEBI:18420"/>
    </ligand>
</feature>
<comment type="function">
    <text evidence="2">Involved in the biosynthesis of the siderophore enterobactin (enterochelin), which is a macrocyclic trimeric lactone of N-(2,3-dihydroxybenzoyl)-serine. The serine trilactone serves as a scaffolding for the three catechol functionalities that provide hexadentate coordination for the tightly ligated iron(2+) atoms. Plays an essential role in the assembly of the enterobactin by catalyzing the transfer of the 4'-phosphopantetheine (Ppant) moiety from coenzyme A to the apo-domains of both EntB (ArCP domain) and EntF (PCP domain) to yield their holo-forms which make them competent for the activation of 2,3-dihydroxybenzoate (DHB) and L-serine, respectively.</text>
</comment>
<keyword evidence="9 18" id="KW-0479">Metal-binding</keyword>
<evidence type="ECO:0000256" key="9">
    <source>
        <dbReference type="ARBA" id="ARBA00022723"/>
    </source>
</evidence>
<dbReference type="PANTHER" id="PTHR38096:SF1">
    <property type="entry name" value="ENTEROBACTIN SYNTHASE COMPONENT D"/>
    <property type="match status" value="1"/>
</dbReference>
<evidence type="ECO:0000256" key="17">
    <source>
        <dbReference type="PIRSR" id="PIRSR603542-1"/>
    </source>
</evidence>
<proteinExistence type="inferred from homology"/>
<comment type="catalytic activity">
    <reaction evidence="15">
        <text>apo-[aryl-carrier protein] + CoA = holo-[aryl-carrier protein] + adenosine 3',5'-bisphosphate + H(+)</text>
        <dbReference type="Rhea" id="RHEA:48404"/>
        <dbReference type="Rhea" id="RHEA-COMP:15903"/>
        <dbReference type="Rhea" id="RHEA-COMP:17557"/>
        <dbReference type="ChEBI" id="CHEBI:15378"/>
        <dbReference type="ChEBI" id="CHEBI:29999"/>
        <dbReference type="ChEBI" id="CHEBI:57287"/>
        <dbReference type="ChEBI" id="CHEBI:58343"/>
        <dbReference type="ChEBI" id="CHEBI:64479"/>
    </reaction>
</comment>
<dbReference type="GO" id="GO:0005886">
    <property type="term" value="C:plasma membrane"/>
    <property type="evidence" value="ECO:0007669"/>
    <property type="project" value="TreeGrafter"/>
</dbReference>
<comment type="subunit">
    <text evidence="6">EntB, EntD, EntE, and EntF form a multienzyme complex called enterobactin synthase.</text>
</comment>
<comment type="subcellular location">
    <subcellularLocation>
        <location evidence="3">Membrane</location>
    </subcellularLocation>
</comment>
<comment type="pathway">
    <text evidence="4">Siderophore biosynthesis; enterobactin biosynthesis.</text>
</comment>
<evidence type="ECO:0000256" key="13">
    <source>
        <dbReference type="ARBA" id="ARBA00029894"/>
    </source>
</evidence>
<feature type="binding site" evidence="17">
    <location>
        <position position="70"/>
    </location>
    <ligand>
        <name>CoA</name>
        <dbReference type="ChEBI" id="CHEBI:57287"/>
    </ligand>
</feature>
<evidence type="ECO:0000256" key="1">
    <source>
        <dbReference type="ARBA" id="ARBA00001946"/>
    </source>
</evidence>
<keyword evidence="10 18" id="KW-0460">Magnesium</keyword>
<feature type="binding site" evidence="17">
    <location>
        <position position="172"/>
    </location>
    <ligand>
        <name>CoA</name>
        <dbReference type="ChEBI" id="CHEBI:57287"/>
    </ligand>
</feature>
<evidence type="ECO:0000256" key="8">
    <source>
        <dbReference type="ARBA" id="ARBA00022679"/>
    </source>
</evidence>
<feature type="binding site" evidence="17">
    <location>
        <position position="62"/>
    </location>
    <ligand>
        <name>CoA</name>
        <dbReference type="ChEBI" id="CHEBI:57287"/>
    </ligand>
</feature>
<evidence type="ECO:0000256" key="7">
    <source>
        <dbReference type="ARBA" id="ARBA00019087"/>
    </source>
</evidence>
<evidence type="ECO:0000256" key="10">
    <source>
        <dbReference type="ARBA" id="ARBA00022842"/>
    </source>
</evidence>
<protein>
    <recommendedName>
        <fullName evidence="7">Enterobactin synthase component D</fullName>
    </recommendedName>
    <alternativeName>
        <fullName evidence="13">4'-phosphopantetheinyl transferase EntD</fullName>
    </alternativeName>
    <alternativeName>
        <fullName evidence="14">Enterochelin synthase D</fullName>
    </alternativeName>
</protein>
<comment type="catalytic activity">
    <reaction evidence="16">
        <text>apo-[peptidyl-carrier protein] + CoA = holo-[peptidyl-carrier protein] + adenosine 3',5'-bisphosphate + H(+)</text>
        <dbReference type="Rhea" id="RHEA:46228"/>
        <dbReference type="Rhea" id="RHEA-COMP:11479"/>
        <dbReference type="Rhea" id="RHEA-COMP:11480"/>
        <dbReference type="ChEBI" id="CHEBI:15378"/>
        <dbReference type="ChEBI" id="CHEBI:29999"/>
        <dbReference type="ChEBI" id="CHEBI:57287"/>
        <dbReference type="ChEBI" id="CHEBI:58343"/>
        <dbReference type="ChEBI" id="CHEBI:64479"/>
    </reaction>
</comment>
<evidence type="ECO:0000256" key="11">
    <source>
        <dbReference type="ARBA" id="ARBA00023136"/>
    </source>
</evidence>
<dbReference type="UniPathway" id="UPA00017"/>
<keyword evidence="8 21" id="KW-0808">Transferase</keyword>
<dbReference type="AlphaFoldDB" id="A0A379U4I4"/>
<dbReference type="NCBIfam" id="NF007604">
    <property type="entry name" value="PRK10251.1"/>
    <property type="match status" value="1"/>
</dbReference>
<dbReference type="PRINTS" id="PR01399">
    <property type="entry name" value="ENTSNTHTASED"/>
</dbReference>
<dbReference type="Gene3D" id="3.90.470.20">
    <property type="entry name" value="4'-phosphopantetheinyl transferase domain"/>
    <property type="match status" value="1"/>
</dbReference>
<dbReference type="GO" id="GO:0009366">
    <property type="term" value="C:enterobactin synthetase complex"/>
    <property type="evidence" value="ECO:0007669"/>
    <property type="project" value="InterPro"/>
</dbReference>
<dbReference type="GO" id="GO:0000287">
    <property type="term" value="F:magnesium ion binding"/>
    <property type="evidence" value="ECO:0007669"/>
    <property type="project" value="InterPro"/>
</dbReference>
<evidence type="ECO:0000259" key="20">
    <source>
        <dbReference type="Pfam" id="PF17837"/>
    </source>
</evidence>
<sequence length="245" mass="27119">MPIFPPSFGGGSLKETMLTSHFSLPFAEHRLHIVDFDASSFHEHDLLWLPHHDRLRSAGRKRKAEHLAGRIAAVHALRKVGVRTAPGIGDKRQPLWPDGVFGSISHCASTALAVISRQRIGVDIEKIMSQHTATELASSIIDSDERQILQASSLPFPLALTLAFSAKESVYKAFSDHATLPGFDSAKITSLTATQISLNLLPAFVTTMAERIVHIGWFQRDNSVITLCSWNDALSPRQERSRFYT</sequence>
<feature type="domain" description="4'-phosphopantetheinyl transferase N-terminal" evidence="20">
    <location>
        <begin position="54"/>
        <end position="116"/>
    </location>
</feature>
<feature type="binding site" evidence="17">
    <location>
        <position position="123"/>
    </location>
    <ligand>
        <name>CoA</name>
        <dbReference type="ChEBI" id="CHEBI:57287"/>
    </ligand>
</feature>
<dbReference type="InterPro" id="IPR041354">
    <property type="entry name" value="4PPT_N"/>
</dbReference>